<proteinExistence type="predicted"/>
<accession>A0ABV8SZL5</accession>
<reference evidence="4" key="1">
    <citation type="journal article" date="2019" name="Int. J. Syst. Evol. Microbiol.">
        <title>The Global Catalogue of Microorganisms (GCM) 10K type strain sequencing project: providing services to taxonomists for standard genome sequencing and annotation.</title>
        <authorList>
            <consortium name="The Broad Institute Genomics Platform"/>
            <consortium name="The Broad Institute Genome Sequencing Center for Infectious Disease"/>
            <person name="Wu L."/>
            <person name="Ma J."/>
        </authorList>
    </citation>
    <scope>NUCLEOTIDE SEQUENCE [LARGE SCALE GENOMIC DNA]</scope>
    <source>
        <strain evidence="4">CGMCC 1.10759</strain>
    </source>
</reference>
<feature type="domain" description="Peptidase S12 Pab87-related C-terminal" evidence="2">
    <location>
        <begin position="381"/>
        <end position="479"/>
    </location>
</feature>
<gene>
    <name evidence="3" type="ORF">ACFPN2_22775</name>
</gene>
<protein>
    <submittedName>
        <fullName evidence="3">Serine hydrolase</fullName>
    </submittedName>
</protein>
<dbReference type="Pfam" id="PF00144">
    <property type="entry name" value="Beta-lactamase"/>
    <property type="match status" value="1"/>
</dbReference>
<dbReference type="Pfam" id="PF11954">
    <property type="entry name" value="DUF3471"/>
    <property type="match status" value="1"/>
</dbReference>
<name>A0ABV8SZL5_9GAMM</name>
<dbReference type="Gene3D" id="2.40.128.600">
    <property type="match status" value="1"/>
</dbReference>
<dbReference type="Gene3D" id="3.40.710.10">
    <property type="entry name" value="DD-peptidase/beta-lactamase superfamily"/>
    <property type="match status" value="1"/>
</dbReference>
<evidence type="ECO:0000313" key="4">
    <source>
        <dbReference type="Proteomes" id="UP001595904"/>
    </source>
</evidence>
<keyword evidence="4" id="KW-1185">Reference proteome</keyword>
<dbReference type="InterPro" id="IPR012338">
    <property type="entry name" value="Beta-lactam/transpept-like"/>
</dbReference>
<dbReference type="RefSeq" id="WP_380600882.1">
    <property type="nucleotide sequence ID" value="NZ_JBHSDU010000010.1"/>
</dbReference>
<comment type="caution">
    <text evidence="3">The sequence shown here is derived from an EMBL/GenBank/DDBJ whole genome shotgun (WGS) entry which is preliminary data.</text>
</comment>
<dbReference type="PANTHER" id="PTHR46825">
    <property type="entry name" value="D-ALANYL-D-ALANINE-CARBOXYPEPTIDASE/ENDOPEPTIDASE AMPH"/>
    <property type="match status" value="1"/>
</dbReference>
<dbReference type="InterPro" id="IPR001466">
    <property type="entry name" value="Beta-lactam-related"/>
</dbReference>
<dbReference type="GO" id="GO:0016787">
    <property type="term" value="F:hydrolase activity"/>
    <property type="evidence" value="ECO:0007669"/>
    <property type="project" value="UniProtKB-KW"/>
</dbReference>
<dbReference type="PANTHER" id="PTHR46825:SF15">
    <property type="entry name" value="BETA-LACTAMASE-RELATED DOMAIN-CONTAINING PROTEIN"/>
    <property type="match status" value="1"/>
</dbReference>
<sequence>MEMRVQHVDRLDGLIAGILKSAQVPGAAIAIVAEGRTAFARGYGFRSLRPKQPMTADTVYPIASTTKPMNAMLLGMLVDEGKLAWDTPVQNYFPGFRLHDPIASSRATLRDLVTMRTGLPRHDWAWVDSGLSRAELVKRLAHLELSADFRERFQYSNLSVTAAGHIAEIVTGKRWEELIQQRILAPLGMHETTCHRPVRGKVTASYHENARRKLVSAWRYGSQATAPSGGAVHSTVTDMASWLLFHLAAGSDKKHRGLLKAETLRELHSPQVIVGKRALASLSPDATYALGWVVDYYRGHKRFGHTGYLHDVDSSTVFYPELGVGLVSFLNKGGSISAEVVNQCAFDTLMDVPCEQVIVERLAQYRTRLEKIRQRTAAVPRTAGTRPTHASGAYVGTYEHAGYGAIEIRQRGRKLILIRESLKLDLKHWHYDAWVPESSDVWSVHQVHPFDGASLVQFHVDARGAIGSLSFALDPEVAPIRFARRQV</sequence>
<evidence type="ECO:0000259" key="1">
    <source>
        <dbReference type="Pfam" id="PF00144"/>
    </source>
</evidence>
<evidence type="ECO:0000259" key="2">
    <source>
        <dbReference type="Pfam" id="PF11954"/>
    </source>
</evidence>
<organism evidence="3 4">
    <name type="scientific">Steroidobacter flavus</name>
    <dbReference type="NCBI Taxonomy" id="1842136"/>
    <lineage>
        <taxon>Bacteria</taxon>
        <taxon>Pseudomonadati</taxon>
        <taxon>Pseudomonadota</taxon>
        <taxon>Gammaproteobacteria</taxon>
        <taxon>Steroidobacterales</taxon>
        <taxon>Steroidobacteraceae</taxon>
        <taxon>Steroidobacter</taxon>
    </lineage>
</organism>
<feature type="domain" description="Beta-lactamase-related" evidence="1">
    <location>
        <begin position="11"/>
        <end position="336"/>
    </location>
</feature>
<dbReference type="Proteomes" id="UP001595904">
    <property type="component" value="Unassembled WGS sequence"/>
</dbReference>
<evidence type="ECO:0000313" key="3">
    <source>
        <dbReference type="EMBL" id="MFC4311924.1"/>
    </source>
</evidence>
<dbReference type="SUPFAM" id="SSF56601">
    <property type="entry name" value="beta-lactamase/transpeptidase-like"/>
    <property type="match status" value="1"/>
</dbReference>
<dbReference type="InterPro" id="IPR021860">
    <property type="entry name" value="Peptidase_S12_Pab87-rel_C"/>
</dbReference>
<dbReference type="EMBL" id="JBHSDU010000010">
    <property type="protein sequence ID" value="MFC4311924.1"/>
    <property type="molecule type" value="Genomic_DNA"/>
</dbReference>
<dbReference type="InterPro" id="IPR050491">
    <property type="entry name" value="AmpC-like"/>
</dbReference>
<keyword evidence="3" id="KW-0378">Hydrolase</keyword>